<dbReference type="RefSeq" id="WP_228764424.1">
    <property type="nucleotide sequence ID" value="NZ_CP015899.2"/>
</dbReference>
<feature type="domain" description="3-beta hydroxysteroid dehydrogenase/isomerase" evidence="2">
    <location>
        <begin position="19"/>
        <end position="93"/>
    </location>
</feature>
<name>A0AAF0P3S6_LACLC</name>
<sequence length="94" mass="10307">MMSRQEEVKKMMKQGGIADFTDLDFVQTDLTKEEGWSQAMTGVDSVIHVASPTPLQRPDADDLMVIMAVDGVKFVMRAAKEAGVKRVVLTSAYG</sequence>
<dbReference type="GO" id="GO:0006694">
    <property type="term" value="P:steroid biosynthetic process"/>
    <property type="evidence" value="ECO:0007669"/>
    <property type="project" value="InterPro"/>
</dbReference>
<proteinExistence type="predicted"/>
<evidence type="ECO:0000256" key="1">
    <source>
        <dbReference type="ARBA" id="ARBA00023002"/>
    </source>
</evidence>
<keyword evidence="1" id="KW-0560">Oxidoreductase</keyword>
<dbReference type="PANTHER" id="PTHR10366">
    <property type="entry name" value="NAD DEPENDENT EPIMERASE/DEHYDRATASE"/>
    <property type="match status" value="1"/>
</dbReference>
<organism evidence="3 4">
    <name type="scientific">Lactococcus lactis subsp. cremoris</name>
    <name type="common">Streptococcus cremoris</name>
    <dbReference type="NCBI Taxonomy" id="1359"/>
    <lineage>
        <taxon>Bacteria</taxon>
        <taxon>Bacillati</taxon>
        <taxon>Bacillota</taxon>
        <taxon>Bacilli</taxon>
        <taxon>Lactobacillales</taxon>
        <taxon>Streptococcaceae</taxon>
        <taxon>Lactococcus</taxon>
    </lineage>
</organism>
<gene>
    <name evidence="3" type="ORF">LLJM1_03270</name>
</gene>
<dbReference type="EMBL" id="CP015899">
    <property type="protein sequence ID" value="WMF94364.1"/>
    <property type="molecule type" value="Genomic_DNA"/>
</dbReference>
<dbReference type="Proteomes" id="UP000191806">
    <property type="component" value="Chromosome"/>
</dbReference>
<dbReference type="AlphaFoldDB" id="A0AAF0P3S6"/>
<protein>
    <submittedName>
        <fullName evidence="3">NAD(P)H-binding protein</fullName>
    </submittedName>
</protein>
<dbReference type="InterPro" id="IPR050425">
    <property type="entry name" value="NAD(P)_dehydrat-like"/>
</dbReference>
<dbReference type="InterPro" id="IPR002225">
    <property type="entry name" value="3Beta_OHSteriod_DH/Estase"/>
</dbReference>
<evidence type="ECO:0000259" key="2">
    <source>
        <dbReference type="Pfam" id="PF01073"/>
    </source>
</evidence>
<evidence type="ECO:0000313" key="3">
    <source>
        <dbReference type="EMBL" id="WMF94364.1"/>
    </source>
</evidence>
<dbReference type="GO" id="GO:0016616">
    <property type="term" value="F:oxidoreductase activity, acting on the CH-OH group of donors, NAD or NADP as acceptor"/>
    <property type="evidence" value="ECO:0007669"/>
    <property type="project" value="InterPro"/>
</dbReference>
<dbReference type="InterPro" id="IPR036291">
    <property type="entry name" value="NAD(P)-bd_dom_sf"/>
</dbReference>
<reference evidence="3 4" key="1">
    <citation type="journal article" date="2017" name="BMC Genomics">
        <title>Comparative and functional genomics of the Lactococcus lactis taxon; insights into evolution and niche adaptation.</title>
        <authorList>
            <person name="Kelleher P."/>
            <person name="Bottacini F."/>
            <person name="Mahony J."/>
            <person name="Kilcawley K.N."/>
            <person name="van Sinderen D."/>
        </authorList>
    </citation>
    <scope>NUCLEOTIDE SEQUENCE [LARGE SCALE GENOMIC DNA]</scope>
    <source>
        <strain evidence="3 4">JM1</strain>
    </source>
</reference>
<dbReference type="SUPFAM" id="SSF51735">
    <property type="entry name" value="NAD(P)-binding Rossmann-fold domains"/>
    <property type="match status" value="1"/>
</dbReference>
<evidence type="ECO:0000313" key="4">
    <source>
        <dbReference type="Proteomes" id="UP000191806"/>
    </source>
</evidence>
<dbReference type="Gene3D" id="3.40.50.720">
    <property type="entry name" value="NAD(P)-binding Rossmann-like Domain"/>
    <property type="match status" value="1"/>
</dbReference>
<dbReference type="PANTHER" id="PTHR10366:SF564">
    <property type="entry name" value="STEROL-4-ALPHA-CARBOXYLATE 3-DEHYDROGENASE, DECARBOXYLATING"/>
    <property type="match status" value="1"/>
</dbReference>
<accession>A0AAF0P3S6</accession>
<dbReference type="Pfam" id="PF01073">
    <property type="entry name" value="3Beta_HSD"/>
    <property type="match status" value="1"/>
</dbReference>